<dbReference type="EMBL" id="WHNW01000013">
    <property type="protein sequence ID" value="MPV86874.1"/>
    <property type="molecule type" value="Genomic_DNA"/>
</dbReference>
<dbReference type="SMART" id="SM00867">
    <property type="entry name" value="YceI"/>
    <property type="match status" value="1"/>
</dbReference>
<dbReference type="PANTHER" id="PTHR34406">
    <property type="entry name" value="PROTEIN YCEI"/>
    <property type="match status" value="1"/>
</dbReference>
<proteinExistence type="predicted"/>
<dbReference type="Pfam" id="PF04264">
    <property type="entry name" value="YceI"/>
    <property type="match status" value="1"/>
</dbReference>
<feature type="domain" description="Lipid/polyisoprenoid-binding YceI-like" evidence="2">
    <location>
        <begin position="28"/>
        <end position="193"/>
    </location>
</feature>
<protein>
    <submittedName>
        <fullName evidence="3">YceI family protein</fullName>
    </submittedName>
</protein>
<evidence type="ECO:0000313" key="4">
    <source>
        <dbReference type="Proteomes" id="UP000471298"/>
    </source>
</evidence>
<evidence type="ECO:0000313" key="3">
    <source>
        <dbReference type="EMBL" id="MPV86874.1"/>
    </source>
</evidence>
<gene>
    <name evidence="3" type="ORF">GCU85_09065</name>
</gene>
<dbReference type="Proteomes" id="UP000471298">
    <property type="component" value="Unassembled WGS sequence"/>
</dbReference>
<dbReference type="FunCoup" id="A0A6N7EVT2">
    <property type="interactions" value="83"/>
</dbReference>
<feature type="signal peptide" evidence="1">
    <location>
        <begin position="1"/>
        <end position="26"/>
    </location>
</feature>
<evidence type="ECO:0000259" key="2">
    <source>
        <dbReference type="SMART" id="SM00867"/>
    </source>
</evidence>
<dbReference type="SUPFAM" id="SSF101874">
    <property type="entry name" value="YceI-like"/>
    <property type="match status" value="1"/>
</dbReference>
<name>A0A6N7EVT2_9GAMM</name>
<sequence length="195" mass="21253">MNTRLKKTASLLTLVAAMGLSNQAMAADYVIDSEGKHAFIQFKVNHLGFSYLLGEFEQFTGTFQYDPASPNDFNINVDIDTPSVDSSHAERDKHLRSEDFLHVSEFPKATFVSTSYSENADGSGTLVGDLTLRGVTKSITIDTQKIGMGADPWGKERVGFEGTTAFAMKDFGIPKDLGPASQDVALYLTIEGIKQ</sequence>
<dbReference type="RefSeq" id="WP_152810910.1">
    <property type="nucleotide sequence ID" value="NZ_WHNW01000013.1"/>
</dbReference>
<keyword evidence="1" id="KW-0732">Signal</keyword>
<dbReference type="InParanoid" id="A0A6N7EVT2"/>
<dbReference type="InterPro" id="IPR036761">
    <property type="entry name" value="TTHA0802/YceI-like_sf"/>
</dbReference>
<reference evidence="3 4" key="1">
    <citation type="submission" date="2019-10" db="EMBL/GenBank/DDBJ databases">
        <title>Cardiobacteriales fam. a chemoheterotrophic member of the order Cardiobacteriales, and proposal of Cardiobacteriales fam. nov.</title>
        <authorList>
            <person name="Wang C."/>
        </authorList>
    </citation>
    <scope>NUCLEOTIDE SEQUENCE [LARGE SCALE GENOMIC DNA]</scope>
    <source>
        <strain evidence="3 4">ML27</strain>
    </source>
</reference>
<dbReference type="NCBIfam" id="NF002994">
    <property type="entry name" value="PRK03757.1"/>
    <property type="match status" value="1"/>
</dbReference>
<evidence type="ECO:0000256" key="1">
    <source>
        <dbReference type="SAM" id="SignalP"/>
    </source>
</evidence>
<comment type="caution">
    <text evidence="3">The sequence shown here is derived from an EMBL/GenBank/DDBJ whole genome shotgun (WGS) entry which is preliminary data.</text>
</comment>
<keyword evidence="4" id="KW-1185">Reference proteome</keyword>
<dbReference type="PANTHER" id="PTHR34406:SF1">
    <property type="entry name" value="PROTEIN YCEI"/>
    <property type="match status" value="1"/>
</dbReference>
<dbReference type="Gene3D" id="2.40.128.110">
    <property type="entry name" value="Lipid/polyisoprenoid-binding, YceI-like"/>
    <property type="match status" value="1"/>
</dbReference>
<accession>A0A6N7EVT2</accession>
<organism evidence="3 4">
    <name type="scientific">Ostreibacterium oceani</name>
    <dbReference type="NCBI Taxonomy" id="2654998"/>
    <lineage>
        <taxon>Bacteria</taxon>
        <taxon>Pseudomonadati</taxon>
        <taxon>Pseudomonadota</taxon>
        <taxon>Gammaproteobacteria</taxon>
        <taxon>Cardiobacteriales</taxon>
        <taxon>Ostreibacteriaceae</taxon>
        <taxon>Ostreibacterium</taxon>
    </lineage>
</organism>
<dbReference type="AlphaFoldDB" id="A0A6N7EVT2"/>
<dbReference type="InterPro" id="IPR007372">
    <property type="entry name" value="Lipid/polyisoprenoid-bd_YceI"/>
</dbReference>
<feature type="chain" id="PRO_5026824485" evidence="1">
    <location>
        <begin position="27"/>
        <end position="195"/>
    </location>
</feature>